<protein>
    <submittedName>
        <fullName evidence="1">Uncharacterized protein</fullName>
    </submittedName>
</protein>
<name>A0A423XFV5_9PEZI</name>
<gene>
    <name evidence="1" type="ORF">VPNG_03412</name>
</gene>
<comment type="caution">
    <text evidence="1">The sequence shown here is derived from an EMBL/GenBank/DDBJ whole genome shotgun (WGS) entry which is preliminary data.</text>
</comment>
<dbReference type="Proteomes" id="UP000285146">
    <property type="component" value="Unassembled WGS sequence"/>
</dbReference>
<evidence type="ECO:0000313" key="2">
    <source>
        <dbReference type="Proteomes" id="UP000285146"/>
    </source>
</evidence>
<dbReference type="OrthoDB" id="3692311at2759"/>
<evidence type="ECO:0000313" key="1">
    <source>
        <dbReference type="EMBL" id="ROW15083.1"/>
    </source>
</evidence>
<dbReference type="EMBL" id="LKEB01000011">
    <property type="protein sequence ID" value="ROW15083.1"/>
    <property type="molecule type" value="Genomic_DNA"/>
</dbReference>
<organism evidence="1 2">
    <name type="scientific">Cytospora leucostoma</name>
    <dbReference type="NCBI Taxonomy" id="1230097"/>
    <lineage>
        <taxon>Eukaryota</taxon>
        <taxon>Fungi</taxon>
        <taxon>Dikarya</taxon>
        <taxon>Ascomycota</taxon>
        <taxon>Pezizomycotina</taxon>
        <taxon>Sordariomycetes</taxon>
        <taxon>Sordariomycetidae</taxon>
        <taxon>Diaporthales</taxon>
        <taxon>Cytosporaceae</taxon>
        <taxon>Cytospora</taxon>
    </lineage>
</organism>
<dbReference type="STRING" id="1230097.A0A423XFV5"/>
<sequence length="230" mass="25995">MSNESVIAKFGLSCPYGGSFFICEGAQTQFLGCCTEDPCAGDVGHCHQTSLRYSSFSKDRYLNIKRENCAYPYDWNTWWTCQGAQPPFMGCCASNPCNCLLAINNIKPSDGHRNFIGYDLEPTYIGLKREQYRLCINIGSYVFVDSGNSWYSYWKCSHSPHFRSIAFLLQQKEGKKAQGRSSNFGTGKCVQASNTEPIPRPCEYRGYWTGLKLIPATFICRSIQHVGIWL</sequence>
<keyword evidence="2" id="KW-1185">Reference proteome</keyword>
<accession>A0A423XFV5</accession>
<dbReference type="InParanoid" id="A0A423XFV5"/>
<proteinExistence type="predicted"/>
<dbReference type="AlphaFoldDB" id="A0A423XFV5"/>
<reference evidence="1 2" key="1">
    <citation type="submission" date="2015-09" db="EMBL/GenBank/DDBJ databases">
        <title>Host preference determinants of Valsa canker pathogens revealed by comparative genomics.</title>
        <authorList>
            <person name="Yin Z."/>
            <person name="Huang L."/>
        </authorList>
    </citation>
    <scope>NUCLEOTIDE SEQUENCE [LARGE SCALE GENOMIC DNA]</scope>
    <source>
        <strain evidence="1 2">SXYLt</strain>
    </source>
</reference>